<gene>
    <name evidence="2" type="ORF">HBH26_11330</name>
</gene>
<sequence length="626" mass="70490">MTLGPTARSIASTAPDRAVLRIRHKPFEGARELALRSADRLGCASLQEFTKWMSLPDAAVFDPPSIARLAAFAGADRQALEQWSQRPADRHGVVQYRDTTISIIRARSQWRRFCPMCLRDDLRRLEPDEPRSNGPYHRSWWSIPIFYACPEHRCAMIERCPGCEEGIHWDSLPMHRHACGAWLWDADAVPLTETAMAGSDYLTGRIGVGERIPCATLDAVGITQAFSVMSRLGASAVFGIDAGDVGMRAQRNESPEMAPDQLGLIVSRGLECCRDGSRSIEVLLDDLASQAPPRHRASMSSLYGHPFGRWLGSHFNPIRKVIDEVLREHLRRNDPLKRPSYGDHGQHPSYRIYTRIPLTVPERQRFERILPGALPERGWRQDAKNVGRAAGALLAATEAAPYVGLSHPFFSRMVGARFVMPVWYSERHHVKYFYQVELDEWLDRIEAKLVPPTADLVWIDVFDAAVRWSRRPLHCLIDRIIHGELRATRSTAGRLQIKDLRVARADLPKAAPRRCGAQLDQFDLARAIGVSPTTARHIIAQGLIPSSRWRRENFVADADAHAFSQQYATLEDLAAIHPLHNGLRGIRWVLRDSGLEPLLPSKYTRLFPRPEAITAVLAYCLERSAV</sequence>
<dbReference type="RefSeq" id="WP_168134732.1">
    <property type="nucleotide sequence ID" value="NZ_JAAVJH010000006.1"/>
</dbReference>
<evidence type="ECO:0000313" key="2">
    <source>
        <dbReference type="EMBL" id="NJR79176.1"/>
    </source>
</evidence>
<name>A0ABX1CMG8_9SPHN</name>
<accession>A0ABX1CMG8</accession>
<comment type="caution">
    <text evidence="2">The sequence shown here is derived from an EMBL/GenBank/DDBJ whole genome shotgun (WGS) entry which is preliminary data.</text>
</comment>
<dbReference type="EMBL" id="JAAVJH010000006">
    <property type="protein sequence ID" value="NJR79176.1"/>
    <property type="molecule type" value="Genomic_DNA"/>
</dbReference>
<keyword evidence="3" id="KW-1185">Reference proteome</keyword>
<dbReference type="InterPro" id="IPR009492">
    <property type="entry name" value="TniQ"/>
</dbReference>
<organism evidence="2 3">
    <name type="scientific">Sphingomonas corticis</name>
    <dbReference type="NCBI Taxonomy" id="2722791"/>
    <lineage>
        <taxon>Bacteria</taxon>
        <taxon>Pseudomonadati</taxon>
        <taxon>Pseudomonadota</taxon>
        <taxon>Alphaproteobacteria</taxon>
        <taxon>Sphingomonadales</taxon>
        <taxon>Sphingomonadaceae</taxon>
        <taxon>Sphingomonas</taxon>
    </lineage>
</organism>
<feature type="domain" description="TniQ" evidence="1">
    <location>
        <begin position="36"/>
        <end position="155"/>
    </location>
</feature>
<evidence type="ECO:0000313" key="3">
    <source>
        <dbReference type="Proteomes" id="UP000732399"/>
    </source>
</evidence>
<reference evidence="2 3" key="1">
    <citation type="submission" date="2020-03" db="EMBL/GenBank/DDBJ databases">
        <authorList>
            <person name="Wang L."/>
            <person name="He N."/>
            <person name="Li Y."/>
            <person name="Fang Y."/>
            <person name="Zhang F."/>
        </authorList>
    </citation>
    <scope>NUCLEOTIDE SEQUENCE [LARGE SCALE GENOMIC DNA]</scope>
    <source>
        <strain evidence="2 3">36D10-4-7</strain>
    </source>
</reference>
<evidence type="ECO:0000259" key="1">
    <source>
        <dbReference type="Pfam" id="PF06527"/>
    </source>
</evidence>
<protein>
    <recommendedName>
        <fullName evidence="1">TniQ domain-containing protein</fullName>
    </recommendedName>
</protein>
<dbReference type="Proteomes" id="UP000732399">
    <property type="component" value="Unassembled WGS sequence"/>
</dbReference>
<dbReference type="Pfam" id="PF06527">
    <property type="entry name" value="TniQ"/>
    <property type="match status" value="1"/>
</dbReference>
<proteinExistence type="predicted"/>